<protein>
    <recommendedName>
        <fullName evidence="5">WAP domain-containing protein</fullName>
    </recommendedName>
</protein>
<proteinExistence type="predicted"/>
<sequence length="157" mass="16697">MFSSLVLAITFACGFSSAQSSLDLSPTTQNNDPIDISEETSIPPVSSSKTAAGCQSQAESEKPIVVAAFPTLPTMSTVSPQNLLQCLFESGTFNPNCLNNEAGSPKETFSCYNQTQCSTGQVCCTAFELLSIFTPPSQQQQNGTCQPFFCPFGQIPL</sequence>
<keyword evidence="3" id="KW-1185">Reference proteome</keyword>
<feature type="signal peptide" evidence="2">
    <location>
        <begin position="1"/>
        <end position="18"/>
    </location>
</feature>
<organism evidence="3 4">
    <name type="scientific">Mesorhabditis belari</name>
    <dbReference type="NCBI Taxonomy" id="2138241"/>
    <lineage>
        <taxon>Eukaryota</taxon>
        <taxon>Metazoa</taxon>
        <taxon>Ecdysozoa</taxon>
        <taxon>Nematoda</taxon>
        <taxon>Chromadorea</taxon>
        <taxon>Rhabditida</taxon>
        <taxon>Rhabditina</taxon>
        <taxon>Rhabditomorpha</taxon>
        <taxon>Rhabditoidea</taxon>
        <taxon>Rhabditidae</taxon>
        <taxon>Mesorhabditinae</taxon>
        <taxon>Mesorhabditis</taxon>
    </lineage>
</organism>
<accession>A0AAF3F8J0</accession>
<feature type="compositionally biased region" description="Polar residues" evidence="1">
    <location>
        <begin position="22"/>
        <end position="32"/>
    </location>
</feature>
<name>A0AAF3F8J0_9BILA</name>
<evidence type="ECO:0000313" key="3">
    <source>
        <dbReference type="Proteomes" id="UP000887575"/>
    </source>
</evidence>
<keyword evidence="2" id="KW-0732">Signal</keyword>
<feature type="chain" id="PRO_5042213179" description="WAP domain-containing protein" evidence="2">
    <location>
        <begin position="19"/>
        <end position="157"/>
    </location>
</feature>
<feature type="compositionally biased region" description="Polar residues" evidence="1">
    <location>
        <begin position="39"/>
        <end position="50"/>
    </location>
</feature>
<feature type="region of interest" description="Disordered" evidence="1">
    <location>
        <begin position="22"/>
        <end position="50"/>
    </location>
</feature>
<evidence type="ECO:0000256" key="2">
    <source>
        <dbReference type="SAM" id="SignalP"/>
    </source>
</evidence>
<dbReference type="AlphaFoldDB" id="A0AAF3F8J0"/>
<evidence type="ECO:0000256" key="1">
    <source>
        <dbReference type="SAM" id="MobiDB-lite"/>
    </source>
</evidence>
<dbReference type="WBParaSite" id="MBELARI_LOCUS2222">
    <property type="protein sequence ID" value="MBELARI_LOCUS2222"/>
    <property type="gene ID" value="MBELARI_LOCUS2222"/>
</dbReference>
<dbReference type="Proteomes" id="UP000887575">
    <property type="component" value="Unassembled WGS sequence"/>
</dbReference>
<evidence type="ECO:0008006" key="5">
    <source>
        <dbReference type="Google" id="ProtNLM"/>
    </source>
</evidence>
<evidence type="ECO:0000313" key="4">
    <source>
        <dbReference type="WBParaSite" id="MBELARI_LOCUS2222"/>
    </source>
</evidence>
<reference evidence="4" key="1">
    <citation type="submission" date="2024-02" db="UniProtKB">
        <authorList>
            <consortium name="WormBaseParasite"/>
        </authorList>
    </citation>
    <scope>IDENTIFICATION</scope>
</reference>